<evidence type="ECO:0000256" key="3">
    <source>
        <dbReference type="ARBA" id="ARBA00022692"/>
    </source>
</evidence>
<evidence type="ECO:0000313" key="11">
    <source>
        <dbReference type="Proteomes" id="UP001335325"/>
    </source>
</evidence>
<gene>
    <name evidence="10" type="ORF">OIE73_18655</name>
</gene>
<evidence type="ECO:0000256" key="2">
    <source>
        <dbReference type="ARBA" id="ARBA00022475"/>
    </source>
</evidence>
<organism evidence="10 11">
    <name type="scientific">Streptomyces hirsutus</name>
    <dbReference type="NCBI Taxonomy" id="35620"/>
    <lineage>
        <taxon>Bacteria</taxon>
        <taxon>Bacillati</taxon>
        <taxon>Actinomycetota</taxon>
        <taxon>Actinomycetes</taxon>
        <taxon>Kitasatosporales</taxon>
        <taxon>Streptomycetaceae</taxon>
        <taxon>Streptomyces</taxon>
    </lineage>
</organism>
<reference evidence="10 11" key="1">
    <citation type="submission" date="2022-10" db="EMBL/GenBank/DDBJ databases">
        <title>The complete genomes of actinobacterial strains from the NBC collection.</title>
        <authorList>
            <person name="Joergensen T.S."/>
            <person name="Alvarez Arevalo M."/>
            <person name="Sterndorff E.B."/>
            <person name="Faurdal D."/>
            <person name="Vuksanovic O."/>
            <person name="Mourched A.-S."/>
            <person name="Charusanti P."/>
            <person name="Shaw S."/>
            <person name="Blin K."/>
            <person name="Weber T."/>
        </authorList>
    </citation>
    <scope>NUCLEOTIDE SEQUENCE [LARGE SCALE GENOMIC DNA]</scope>
    <source>
        <strain evidence="10 11">NBC 01753</strain>
    </source>
</reference>
<name>A0ABZ1GR04_9ACTN</name>
<evidence type="ECO:0000256" key="8">
    <source>
        <dbReference type="SAM" id="Phobius"/>
    </source>
</evidence>
<comment type="subcellular location">
    <subcellularLocation>
        <location evidence="1">Cell membrane</location>
    </subcellularLocation>
</comment>
<dbReference type="RefSeq" id="WP_326753600.1">
    <property type="nucleotide sequence ID" value="NZ_CP109134.1"/>
</dbReference>
<evidence type="ECO:0000256" key="4">
    <source>
        <dbReference type="ARBA" id="ARBA00022741"/>
    </source>
</evidence>
<dbReference type="InterPro" id="IPR043760">
    <property type="entry name" value="PycTM_dom"/>
</dbReference>
<dbReference type="EMBL" id="CP109134">
    <property type="protein sequence ID" value="WSD07564.1"/>
    <property type="molecule type" value="Genomic_DNA"/>
</dbReference>
<dbReference type="Pfam" id="PF18967">
    <property type="entry name" value="PycTM"/>
    <property type="match status" value="1"/>
</dbReference>
<accession>A0ABZ1GR04</accession>
<dbReference type="GeneID" id="91544633"/>
<keyword evidence="3 8" id="KW-0812">Transmembrane</keyword>
<keyword evidence="6" id="KW-0051">Antiviral defense</keyword>
<feature type="transmembrane region" description="Helical" evidence="8">
    <location>
        <begin position="140"/>
        <end position="161"/>
    </location>
</feature>
<evidence type="ECO:0000259" key="9">
    <source>
        <dbReference type="Pfam" id="PF18967"/>
    </source>
</evidence>
<dbReference type="Proteomes" id="UP001335325">
    <property type="component" value="Chromosome"/>
</dbReference>
<keyword evidence="4" id="KW-0547">Nucleotide-binding</keyword>
<keyword evidence="11" id="KW-1185">Reference proteome</keyword>
<evidence type="ECO:0000256" key="7">
    <source>
        <dbReference type="ARBA" id="ARBA00023136"/>
    </source>
</evidence>
<evidence type="ECO:0000256" key="5">
    <source>
        <dbReference type="ARBA" id="ARBA00022989"/>
    </source>
</evidence>
<feature type="transmembrane region" description="Helical" evidence="8">
    <location>
        <begin position="62"/>
        <end position="82"/>
    </location>
</feature>
<keyword evidence="7 8" id="KW-0472">Membrane</keyword>
<feature type="domain" description="Pycsar effector protein" evidence="9">
    <location>
        <begin position="14"/>
        <end position="160"/>
    </location>
</feature>
<evidence type="ECO:0000313" key="10">
    <source>
        <dbReference type="EMBL" id="WSD07564.1"/>
    </source>
</evidence>
<protein>
    <submittedName>
        <fullName evidence="10">DUF5706 domain-containing protein</fullName>
    </submittedName>
</protein>
<keyword evidence="2" id="KW-1003">Cell membrane</keyword>
<evidence type="ECO:0000256" key="6">
    <source>
        <dbReference type="ARBA" id="ARBA00023118"/>
    </source>
</evidence>
<proteinExistence type="predicted"/>
<sequence>MAHPRDLRNLPGALVDVRAELTRADHKAATLLALFSAVSVGIVAAFTVRRSGLFALWNGAEWLAWLGIGCMTVGLVHLLVCVRPSGVARLGVGGYFAHYAQYRGRPDDLVAHLSDPDGTDLERCAQLIELSLLATRKYRLIARAVDLLGCGFAMVAAATLLDAVR</sequence>
<evidence type="ECO:0000256" key="1">
    <source>
        <dbReference type="ARBA" id="ARBA00004236"/>
    </source>
</evidence>
<keyword evidence="5 8" id="KW-1133">Transmembrane helix</keyword>
<feature type="transmembrane region" description="Helical" evidence="8">
    <location>
        <begin position="28"/>
        <end position="47"/>
    </location>
</feature>